<name>A0A1H3BSJ7_9BACL</name>
<dbReference type="InterPro" id="IPR002477">
    <property type="entry name" value="Peptidoglycan-bd-like"/>
</dbReference>
<dbReference type="GO" id="GO:0008745">
    <property type="term" value="F:N-acetylmuramoyl-L-alanine amidase activity"/>
    <property type="evidence" value="ECO:0007669"/>
    <property type="project" value="InterPro"/>
</dbReference>
<dbReference type="RefSeq" id="WP_091742573.1">
    <property type="nucleotide sequence ID" value="NZ_FNNQ01000018.1"/>
</dbReference>
<dbReference type="Gene3D" id="1.10.101.10">
    <property type="entry name" value="PGBD-like superfamily/PGBD"/>
    <property type="match status" value="1"/>
</dbReference>
<dbReference type="InterPro" id="IPR036365">
    <property type="entry name" value="PGBD-like_sf"/>
</dbReference>
<dbReference type="STRING" id="1048340.SAMN05444487_11813"/>
<sequence length="268" mass="30245">MWQYGKRMTAKEFVEYVKGNSRSRLTETHVHGTWSPSKKAFNGKNYRSLQDGMRRFHIHSRGWSDIGQHATIFPDGKVMTGRDINRAPASAYDHNDLDNDGVHPFMVEMIGNFDKGHDKLEGPQLAAAVYLVNHITGGRFRFHREMQAGKSCPGSGITRSWFEQQLKHGRCAGPFDRYQPGQLKEAPNGAKFTRTLQYVRGNQMTGSDVLAVQRRLGVAPVIKHGKPYGVYGPKTERAVRSFQKKARAKNPTGEVGDWTWGKLFGILK</sequence>
<dbReference type="InterPro" id="IPR036505">
    <property type="entry name" value="Amidase/PGRP_sf"/>
</dbReference>
<dbReference type="SUPFAM" id="SSF47090">
    <property type="entry name" value="PGBD-like"/>
    <property type="match status" value="1"/>
</dbReference>
<dbReference type="SUPFAM" id="SSF55846">
    <property type="entry name" value="N-acetylmuramoyl-L-alanine amidase-like"/>
    <property type="match status" value="1"/>
</dbReference>
<dbReference type="AlphaFoldDB" id="A0A1H3BSJ7"/>
<dbReference type="OrthoDB" id="9812621at2"/>
<accession>A0A1H3BSJ7</accession>
<keyword evidence="3" id="KW-1185">Reference proteome</keyword>
<evidence type="ECO:0000313" key="2">
    <source>
        <dbReference type="EMBL" id="SDX44755.1"/>
    </source>
</evidence>
<dbReference type="Pfam" id="PF01471">
    <property type="entry name" value="PG_binding_1"/>
    <property type="match status" value="1"/>
</dbReference>
<dbReference type="InterPro" id="IPR002502">
    <property type="entry name" value="Amidase_domain"/>
</dbReference>
<reference evidence="2 3" key="1">
    <citation type="submission" date="2016-10" db="EMBL/GenBank/DDBJ databases">
        <authorList>
            <person name="de Groot N.N."/>
        </authorList>
    </citation>
    <scope>NUCLEOTIDE SEQUENCE [LARGE SCALE GENOMIC DNA]</scope>
    <source>
        <strain evidence="2 3">DSM 45610</strain>
    </source>
</reference>
<protein>
    <submittedName>
        <fullName evidence="2">Putative peptidoglycan binding domain-containing protein</fullName>
    </submittedName>
</protein>
<dbReference type="GO" id="GO:0009253">
    <property type="term" value="P:peptidoglycan catabolic process"/>
    <property type="evidence" value="ECO:0007669"/>
    <property type="project" value="InterPro"/>
</dbReference>
<proteinExistence type="predicted"/>
<feature type="domain" description="Peptidoglycan binding-like" evidence="1">
    <location>
        <begin position="205"/>
        <end position="263"/>
    </location>
</feature>
<dbReference type="Gene3D" id="3.40.80.10">
    <property type="entry name" value="Peptidoglycan recognition protein-like"/>
    <property type="match status" value="1"/>
</dbReference>
<dbReference type="CDD" id="cd06583">
    <property type="entry name" value="PGRP"/>
    <property type="match status" value="1"/>
</dbReference>
<evidence type="ECO:0000313" key="3">
    <source>
        <dbReference type="Proteomes" id="UP000198534"/>
    </source>
</evidence>
<dbReference type="Proteomes" id="UP000198534">
    <property type="component" value="Unassembled WGS sequence"/>
</dbReference>
<dbReference type="EMBL" id="FNNQ01000018">
    <property type="protein sequence ID" value="SDX44755.1"/>
    <property type="molecule type" value="Genomic_DNA"/>
</dbReference>
<organism evidence="2 3">
    <name type="scientific">Marininema mesophilum</name>
    <dbReference type="NCBI Taxonomy" id="1048340"/>
    <lineage>
        <taxon>Bacteria</taxon>
        <taxon>Bacillati</taxon>
        <taxon>Bacillota</taxon>
        <taxon>Bacilli</taxon>
        <taxon>Bacillales</taxon>
        <taxon>Thermoactinomycetaceae</taxon>
        <taxon>Marininema</taxon>
    </lineage>
</organism>
<dbReference type="InterPro" id="IPR036366">
    <property type="entry name" value="PGBDSf"/>
</dbReference>
<evidence type="ECO:0000259" key="1">
    <source>
        <dbReference type="Pfam" id="PF01471"/>
    </source>
</evidence>
<gene>
    <name evidence="2" type="ORF">SAMN05444487_11813</name>
</gene>